<dbReference type="OrthoDB" id="8764758at2"/>
<evidence type="ECO:0000313" key="2">
    <source>
        <dbReference type="Proteomes" id="UP000278085"/>
    </source>
</evidence>
<accession>A0A430HG38</accession>
<proteinExistence type="predicted"/>
<dbReference type="Proteomes" id="UP000278085">
    <property type="component" value="Unassembled WGS sequence"/>
</dbReference>
<keyword evidence="2" id="KW-1185">Reference proteome</keyword>
<protein>
    <submittedName>
        <fullName evidence="1">Uncharacterized protein</fullName>
    </submittedName>
</protein>
<gene>
    <name evidence="1" type="ORF">EJB06_24285</name>
</gene>
<comment type="caution">
    <text evidence="1">The sequence shown here is derived from an EMBL/GenBank/DDBJ whole genome shotgun (WGS) entry which is preliminary data.</text>
</comment>
<sequence>MTTFLYLQRFANGAPAAMPFEVLIPILARHGKLGRGLYDTEVTFADGVAASATVIGGRVDGALCIGFERPCFDAPLRALVWDCMRELGCAAFDDALEMVYTPLHSATALAPAFAAACANGVRRVDSAQQLWPDQLETRLPAAPPPALAYRNANAHGLQLQLFDQSDAAAREVAIDLAIRPEACNPATLRVLRNLAARIDAAVGANPGYRPFYRFVHDASSQLFVESAPLAPLAHSATMVSPGPGLSAHRPGFVAAREIDAGARVEQRKLAAGVQDKYGIVLDGSGASINALSALLDKLHAWYLLERARQPDNAAFSSPLAASWAIRAGCYLGSVAAGQIGGQWGYVTRGQRRLQVVRTHRGRVCHPQQQVLDHIINGAHDSVARWYAQLAVSDASACARADDIASRIPQLCAALLGQGDEPLPLAAQLAREKLDYSVASLRHVDAWLGQLRQQGAAIAAQERERVVDAAGAYLGEVVRSNAPDPGQWQWMNYDDMVRAHPAFARQRRRARSFMGFLDSVESTAYPLATVDTLLADARAESLQTYARRLLPQAADERAGPLVPGDIEQCPADAAMELALDQVRNAIMKWRRSATPADYAAACADNPGWLGADSLAEIYRRQHLLLEKGMVVWASLVHANNALFSEGPHDMPALLAYSLERHFEARPHALQRIAQELFSYKGKEMPPALQHIAQYLASEQQRAQDVAVPQLLTTRRVMLSSILAIRKHLPADVMKGARFPVLTHPDTLCLMIAPRQFWPQELLGAWASGAMV</sequence>
<name>A0A430HG38_9BURK</name>
<evidence type="ECO:0000313" key="1">
    <source>
        <dbReference type="EMBL" id="RSZ56483.1"/>
    </source>
</evidence>
<dbReference type="EMBL" id="RXLQ01000015">
    <property type="protein sequence ID" value="RSZ56483.1"/>
    <property type="molecule type" value="Genomic_DNA"/>
</dbReference>
<dbReference type="RefSeq" id="WP_126076604.1">
    <property type="nucleotide sequence ID" value="NZ_CP051166.1"/>
</dbReference>
<reference evidence="1 2" key="1">
    <citation type="submission" date="2018-12" db="EMBL/GenBank/DDBJ databases">
        <authorList>
            <person name="Yang E."/>
        </authorList>
    </citation>
    <scope>NUCLEOTIDE SEQUENCE [LARGE SCALE GENOMIC DNA]</scope>
    <source>
        <strain evidence="1 2">SOD</strain>
    </source>
</reference>
<dbReference type="AlphaFoldDB" id="A0A430HG38"/>
<organism evidence="1 2">
    <name type="scientific">Massilia atriviolacea</name>
    <dbReference type="NCBI Taxonomy" id="2495579"/>
    <lineage>
        <taxon>Bacteria</taxon>
        <taxon>Pseudomonadati</taxon>
        <taxon>Pseudomonadota</taxon>
        <taxon>Betaproteobacteria</taxon>
        <taxon>Burkholderiales</taxon>
        <taxon>Oxalobacteraceae</taxon>
        <taxon>Telluria group</taxon>
        <taxon>Massilia</taxon>
    </lineage>
</organism>